<dbReference type="Pfam" id="PF00892">
    <property type="entry name" value="EamA"/>
    <property type="match status" value="2"/>
</dbReference>
<protein>
    <submittedName>
        <fullName evidence="9">DMT family transporter</fullName>
    </submittedName>
</protein>
<feature type="transmembrane region" description="Helical" evidence="7">
    <location>
        <begin position="34"/>
        <end position="56"/>
    </location>
</feature>
<dbReference type="InterPro" id="IPR000620">
    <property type="entry name" value="EamA_dom"/>
</dbReference>
<dbReference type="Proteomes" id="UP000824159">
    <property type="component" value="Unassembled WGS sequence"/>
</dbReference>
<feature type="transmembrane region" description="Helical" evidence="7">
    <location>
        <begin position="90"/>
        <end position="108"/>
    </location>
</feature>
<dbReference type="PANTHER" id="PTHR42920">
    <property type="entry name" value="OS03G0707200 PROTEIN-RELATED"/>
    <property type="match status" value="1"/>
</dbReference>
<dbReference type="AlphaFoldDB" id="A0A9D1KVJ8"/>
<feature type="domain" description="EamA" evidence="8">
    <location>
        <begin position="171"/>
        <end position="302"/>
    </location>
</feature>
<feature type="transmembrane region" description="Helical" evidence="7">
    <location>
        <begin position="120"/>
        <end position="139"/>
    </location>
</feature>
<feature type="transmembrane region" description="Helical" evidence="7">
    <location>
        <begin position="227"/>
        <end position="250"/>
    </location>
</feature>
<dbReference type="PANTHER" id="PTHR42920:SF5">
    <property type="entry name" value="EAMA DOMAIN-CONTAINING PROTEIN"/>
    <property type="match status" value="1"/>
</dbReference>
<feature type="domain" description="EamA" evidence="8">
    <location>
        <begin position="6"/>
        <end position="160"/>
    </location>
</feature>
<evidence type="ECO:0000313" key="9">
    <source>
        <dbReference type="EMBL" id="HIU00099.1"/>
    </source>
</evidence>
<evidence type="ECO:0000256" key="7">
    <source>
        <dbReference type="SAM" id="Phobius"/>
    </source>
</evidence>
<keyword evidence="6 7" id="KW-0472">Membrane</keyword>
<feature type="transmembrane region" description="Helical" evidence="7">
    <location>
        <begin position="200"/>
        <end position="221"/>
    </location>
</feature>
<gene>
    <name evidence="9" type="ORF">IAD12_07575</name>
</gene>
<evidence type="ECO:0000259" key="8">
    <source>
        <dbReference type="Pfam" id="PF00892"/>
    </source>
</evidence>
<dbReference type="EMBL" id="DVLX01000090">
    <property type="protein sequence ID" value="HIU00099.1"/>
    <property type="molecule type" value="Genomic_DNA"/>
</dbReference>
<reference evidence="9" key="1">
    <citation type="submission" date="2020-10" db="EMBL/GenBank/DDBJ databases">
        <authorList>
            <person name="Gilroy R."/>
        </authorList>
    </citation>
    <scope>NUCLEOTIDE SEQUENCE</scope>
    <source>
        <strain evidence="9">CHK176-22527</strain>
    </source>
</reference>
<evidence type="ECO:0000256" key="6">
    <source>
        <dbReference type="ARBA" id="ARBA00023136"/>
    </source>
</evidence>
<dbReference type="SUPFAM" id="SSF103481">
    <property type="entry name" value="Multidrug resistance efflux transporter EmrE"/>
    <property type="match status" value="2"/>
</dbReference>
<dbReference type="GO" id="GO:0005886">
    <property type="term" value="C:plasma membrane"/>
    <property type="evidence" value="ECO:0007669"/>
    <property type="project" value="UniProtKB-SubCell"/>
</dbReference>
<keyword evidence="5 7" id="KW-1133">Transmembrane helix</keyword>
<feature type="transmembrane region" description="Helical" evidence="7">
    <location>
        <begin position="288"/>
        <end position="306"/>
    </location>
</feature>
<evidence type="ECO:0000313" key="10">
    <source>
        <dbReference type="Proteomes" id="UP000824159"/>
    </source>
</evidence>
<evidence type="ECO:0000256" key="2">
    <source>
        <dbReference type="ARBA" id="ARBA00007362"/>
    </source>
</evidence>
<accession>A0A9D1KVJ8</accession>
<sequence>MNNSAKGYAFLIMAALVWGCSLVAQKAGLESIGPLWFTTIRCLMGGVVMLPVAVIVNGKEKKKLLKSYDTSDEEQSISTEEVLIKRRKNIFLAAICCGSLIGAVILIQQLGLPYTTVGKAGFITALYILITPIMGLFLGKKCRRNVWIAVVIGLAGMCLLCLYRGLDSVTFGDVMMLCASFLCAVHIHTIDHFVKDINPVMLTCLQFITAGLLCIVPAIIFEDISFAALRSAAVPVIYAGVFSCAVGYTFQTIGQKLTEPNIACLVLSMETVFSLLAGRIFFGEILTSYEYMGCVLMFAAIITAQLPEGKNRKI</sequence>
<evidence type="ECO:0000256" key="3">
    <source>
        <dbReference type="ARBA" id="ARBA00022475"/>
    </source>
</evidence>
<evidence type="ECO:0000256" key="1">
    <source>
        <dbReference type="ARBA" id="ARBA00004651"/>
    </source>
</evidence>
<reference evidence="9" key="2">
    <citation type="journal article" date="2021" name="PeerJ">
        <title>Extensive microbial diversity within the chicken gut microbiome revealed by metagenomics and culture.</title>
        <authorList>
            <person name="Gilroy R."/>
            <person name="Ravi A."/>
            <person name="Getino M."/>
            <person name="Pursley I."/>
            <person name="Horton D.L."/>
            <person name="Alikhan N.F."/>
            <person name="Baker D."/>
            <person name="Gharbi K."/>
            <person name="Hall N."/>
            <person name="Watson M."/>
            <person name="Adriaenssens E.M."/>
            <person name="Foster-Nyarko E."/>
            <person name="Jarju S."/>
            <person name="Secka A."/>
            <person name="Antonio M."/>
            <person name="Oren A."/>
            <person name="Chaudhuri R.R."/>
            <person name="La Ragione R."/>
            <person name="Hildebrand F."/>
            <person name="Pallen M.J."/>
        </authorList>
    </citation>
    <scope>NUCLEOTIDE SEQUENCE</scope>
    <source>
        <strain evidence="9">CHK176-22527</strain>
    </source>
</reference>
<dbReference type="InterPro" id="IPR051258">
    <property type="entry name" value="Diverse_Substrate_Transporter"/>
</dbReference>
<organism evidence="9 10">
    <name type="scientific">Candidatus Allocopromorpha excrementavium</name>
    <dbReference type="NCBI Taxonomy" id="2840741"/>
    <lineage>
        <taxon>Bacteria</taxon>
        <taxon>Bacillati</taxon>
        <taxon>Bacillota</taxon>
        <taxon>Clostridia</taxon>
        <taxon>Eubacteriales</taxon>
        <taxon>Eubacteriaceae</taxon>
        <taxon>Eubacteriaceae incertae sedis</taxon>
        <taxon>Candidatus Allocopromorpha</taxon>
    </lineage>
</organism>
<name>A0A9D1KVJ8_9FIRM</name>
<keyword evidence="3" id="KW-1003">Cell membrane</keyword>
<feature type="transmembrane region" description="Helical" evidence="7">
    <location>
        <begin position="146"/>
        <end position="165"/>
    </location>
</feature>
<evidence type="ECO:0000256" key="4">
    <source>
        <dbReference type="ARBA" id="ARBA00022692"/>
    </source>
</evidence>
<comment type="caution">
    <text evidence="9">The sequence shown here is derived from an EMBL/GenBank/DDBJ whole genome shotgun (WGS) entry which is preliminary data.</text>
</comment>
<dbReference type="InterPro" id="IPR037185">
    <property type="entry name" value="EmrE-like"/>
</dbReference>
<comment type="subcellular location">
    <subcellularLocation>
        <location evidence="1">Cell membrane</location>
        <topology evidence="1">Multi-pass membrane protein</topology>
    </subcellularLocation>
</comment>
<keyword evidence="4 7" id="KW-0812">Transmembrane</keyword>
<comment type="similarity">
    <text evidence="2">Belongs to the EamA transporter family.</text>
</comment>
<evidence type="ECO:0000256" key="5">
    <source>
        <dbReference type="ARBA" id="ARBA00022989"/>
    </source>
</evidence>
<feature type="non-terminal residue" evidence="9">
    <location>
        <position position="314"/>
    </location>
</feature>
<proteinExistence type="inferred from homology"/>